<dbReference type="PANTHER" id="PTHR25462:SF306">
    <property type="entry name" value="TRIPARTITE MOTIF CONTAINING 9"/>
    <property type="match status" value="1"/>
</dbReference>
<dbReference type="GO" id="GO:0061630">
    <property type="term" value="F:ubiquitin protein ligase activity"/>
    <property type="evidence" value="ECO:0007669"/>
    <property type="project" value="TreeGrafter"/>
</dbReference>
<evidence type="ECO:0000259" key="7">
    <source>
        <dbReference type="PROSITE" id="PS50089"/>
    </source>
</evidence>
<feature type="region of interest" description="Disordered" evidence="6">
    <location>
        <begin position="405"/>
        <end position="424"/>
    </location>
</feature>
<dbReference type="InterPro" id="IPR000315">
    <property type="entry name" value="Znf_B-box"/>
</dbReference>
<dbReference type="Proteomes" id="UP000215902">
    <property type="component" value="Unassembled WGS sequence"/>
</dbReference>
<gene>
    <name evidence="9" type="ORF">BOX15_Mlig021474g3</name>
</gene>
<feature type="non-terminal residue" evidence="9">
    <location>
        <position position="1"/>
    </location>
</feature>
<dbReference type="InterPro" id="IPR017907">
    <property type="entry name" value="Znf_RING_CS"/>
</dbReference>
<evidence type="ECO:0000313" key="9">
    <source>
        <dbReference type="EMBL" id="PAA60562.1"/>
    </source>
</evidence>
<proteinExistence type="predicted"/>
<dbReference type="Gene3D" id="3.30.160.60">
    <property type="entry name" value="Classic Zinc Finger"/>
    <property type="match status" value="1"/>
</dbReference>
<dbReference type="Gene3D" id="3.30.40.10">
    <property type="entry name" value="Zinc/RING finger domain, C3HC4 (zinc finger)"/>
    <property type="match status" value="1"/>
</dbReference>
<feature type="domain" description="RING-type" evidence="7">
    <location>
        <begin position="19"/>
        <end position="58"/>
    </location>
</feature>
<keyword evidence="1" id="KW-0479">Metal-binding</keyword>
<accession>A0A267EIG2</accession>
<dbReference type="PROSITE" id="PS00518">
    <property type="entry name" value="ZF_RING_1"/>
    <property type="match status" value="1"/>
</dbReference>
<keyword evidence="10" id="KW-1185">Reference proteome</keyword>
<feature type="region of interest" description="Disordered" evidence="6">
    <location>
        <begin position="267"/>
        <end position="288"/>
    </location>
</feature>
<protein>
    <recommendedName>
        <fullName evidence="11">RING-type domain-containing protein</fullName>
    </recommendedName>
</protein>
<dbReference type="InterPro" id="IPR001841">
    <property type="entry name" value="Znf_RING"/>
</dbReference>
<dbReference type="InterPro" id="IPR047153">
    <property type="entry name" value="TRIM45/56/19-like"/>
</dbReference>
<dbReference type="PROSITE" id="PS50119">
    <property type="entry name" value="ZF_BBOX"/>
    <property type="match status" value="1"/>
</dbReference>
<evidence type="ECO:0000256" key="6">
    <source>
        <dbReference type="SAM" id="MobiDB-lite"/>
    </source>
</evidence>
<organism evidence="9 10">
    <name type="scientific">Macrostomum lignano</name>
    <dbReference type="NCBI Taxonomy" id="282301"/>
    <lineage>
        <taxon>Eukaryota</taxon>
        <taxon>Metazoa</taxon>
        <taxon>Spiralia</taxon>
        <taxon>Lophotrochozoa</taxon>
        <taxon>Platyhelminthes</taxon>
        <taxon>Rhabditophora</taxon>
        <taxon>Macrostomorpha</taxon>
        <taxon>Macrostomida</taxon>
        <taxon>Macrostomidae</taxon>
        <taxon>Macrostomum</taxon>
    </lineage>
</organism>
<dbReference type="Pfam" id="PF13923">
    <property type="entry name" value="zf-C3HC4_2"/>
    <property type="match status" value="1"/>
</dbReference>
<dbReference type="Gene3D" id="4.10.830.40">
    <property type="match status" value="1"/>
</dbReference>
<feature type="compositionally biased region" description="Polar residues" evidence="6">
    <location>
        <begin position="213"/>
        <end position="225"/>
    </location>
</feature>
<name>A0A267EIG2_9PLAT</name>
<keyword evidence="5" id="KW-0175">Coiled coil</keyword>
<dbReference type="STRING" id="282301.A0A267EIG2"/>
<feature type="region of interest" description="Disordered" evidence="6">
    <location>
        <begin position="196"/>
        <end position="231"/>
    </location>
</feature>
<evidence type="ECO:0000259" key="8">
    <source>
        <dbReference type="PROSITE" id="PS50119"/>
    </source>
</evidence>
<evidence type="ECO:0000256" key="1">
    <source>
        <dbReference type="ARBA" id="ARBA00022723"/>
    </source>
</evidence>
<feature type="coiled-coil region" evidence="5">
    <location>
        <begin position="358"/>
        <end position="395"/>
    </location>
</feature>
<feature type="compositionally biased region" description="Low complexity" evidence="6">
    <location>
        <begin position="268"/>
        <end position="285"/>
    </location>
</feature>
<evidence type="ECO:0008006" key="11">
    <source>
        <dbReference type="Google" id="ProtNLM"/>
    </source>
</evidence>
<keyword evidence="2 4" id="KW-0863">Zinc-finger</keyword>
<dbReference type="SUPFAM" id="SSF57845">
    <property type="entry name" value="B-box zinc-binding domain"/>
    <property type="match status" value="1"/>
</dbReference>
<evidence type="ECO:0000313" key="10">
    <source>
        <dbReference type="Proteomes" id="UP000215902"/>
    </source>
</evidence>
<dbReference type="GO" id="GO:0008270">
    <property type="term" value="F:zinc ion binding"/>
    <property type="evidence" value="ECO:0007669"/>
    <property type="project" value="UniProtKB-KW"/>
</dbReference>
<feature type="domain" description="B box-type" evidence="8">
    <location>
        <begin position="134"/>
        <end position="180"/>
    </location>
</feature>
<dbReference type="SMART" id="SM00184">
    <property type="entry name" value="RING"/>
    <property type="match status" value="2"/>
</dbReference>
<dbReference type="PANTHER" id="PTHR25462">
    <property type="entry name" value="BONUS, ISOFORM C-RELATED"/>
    <property type="match status" value="1"/>
</dbReference>
<evidence type="ECO:0000256" key="2">
    <source>
        <dbReference type="ARBA" id="ARBA00022771"/>
    </source>
</evidence>
<dbReference type="OrthoDB" id="6156957at2759"/>
<evidence type="ECO:0000256" key="3">
    <source>
        <dbReference type="ARBA" id="ARBA00022833"/>
    </source>
</evidence>
<dbReference type="EMBL" id="NIVC01002137">
    <property type="protein sequence ID" value="PAA60562.1"/>
    <property type="molecule type" value="Genomic_DNA"/>
</dbReference>
<dbReference type="SUPFAM" id="SSF57850">
    <property type="entry name" value="RING/U-box"/>
    <property type="match status" value="1"/>
</dbReference>
<sequence>QRMDRPSSATDDLEDELLCPVCLDLYTDPIVLPCSHSLCRECLRRTLSAVGRRCPQCRRDLPFGVGADLDGAVAALPRNLALAAFVARFRDEQQRKSRAKERQLKQAELEQKRQVLLQKKSRQDEDDESCGLSCELCRGESEHRPAELYCPQCEVAYCTDCLRRYHPSLGPLRRHAVVQLAGDADVLRRLRRSLRYRRGQQQPPQPLPPSSSVNGETSRSRQSQRGVGAGGSLPLCPRHPANQIRLHCATCDVGVCTDCLAVDDDSPESISASMSRSAPSTSTPAGRHAGHSLITLTAAAEARRAKCRQLGEKAAALALEVDREATSTRRARDRLRSTIVEARRSLELQSRRAALDLAAAVRAVRADAEDRAAALEDAAEAAARLERQLAAQSRLSSRLTRVSRQLLQSSASPPSSAGTSLATDAATDQTDLQVSAYLASLRQFDRCSDKASSLADSGAALRLGLESRAADAKQLPAEFNDRLRRHLAEVWLLAAPPRAGQEADEERSCRPPGTAGSIPESRPDTASTTHSNGGGGGGTGKPSAAQALFPREASTWGFSTAVFSPDCPVSNGTSWTILIGWGQHQHLHQQPQWSDILASTGVSERPILSAGNFNSSSKSSSLAQKQQQQQRLLLGDCGFGLIVTERCVAFIARGGELAQQPVCRLPLSPASSSSSSSNGSVSLRVRIRLSLPPHGPAALAYEISEQQQQQQDSSSSSSNASLSGVELLGTRCSSLYPVLCVTSRVRVQVLEQPAAALVAR</sequence>
<feature type="region of interest" description="Disordered" evidence="6">
    <location>
        <begin position="497"/>
        <end position="544"/>
    </location>
</feature>
<reference evidence="9 10" key="1">
    <citation type="submission" date="2017-06" db="EMBL/GenBank/DDBJ databases">
        <title>A platform for efficient transgenesis in Macrostomum lignano, a flatworm model organism for stem cell research.</title>
        <authorList>
            <person name="Berezikov E."/>
        </authorList>
    </citation>
    <scope>NUCLEOTIDE SEQUENCE [LARGE SCALE GENOMIC DNA]</scope>
    <source>
        <strain evidence="9">DV1</strain>
        <tissue evidence="9">Whole organism</tissue>
    </source>
</reference>
<dbReference type="InterPro" id="IPR013083">
    <property type="entry name" value="Znf_RING/FYVE/PHD"/>
</dbReference>
<comment type="caution">
    <text evidence="9">The sequence shown here is derived from an EMBL/GenBank/DDBJ whole genome shotgun (WGS) entry which is preliminary data.</text>
</comment>
<evidence type="ECO:0000256" key="5">
    <source>
        <dbReference type="SAM" id="Coils"/>
    </source>
</evidence>
<evidence type="ECO:0000256" key="4">
    <source>
        <dbReference type="PROSITE-ProRule" id="PRU00024"/>
    </source>
</evidence>
<dbReference type="SMART" id="SM00336">
    <property type="entry name" value="BBOX"/>
    <property type="match status" value="2"/>
</dbReference>
<dbReference type="PROSITE" id="PS50089">
    <property type="entry name" value="ZF_RING_2"/>
    <property type="match status" value="1"/>
</dbReference>
<dbReference type="Pfam" id="PF22586">
    <property type="entry name" value="ANCHR-like_BBOX"/>
    <property type="match status" value="1"/>
</dbReference>
<feature type="compositionally biased region" description="Low complexity" evidence="6">
    <location>
        <begin position="405"/>
        <end position="417"/>
    </location>
</feature>
<keyword evidence="3" id="KW-0862">Zinc</keyword>
<dbReference type="AlphaFoldDB" id="A0A267EIG2"/>